<dbReference type="PROSITE" id="PS01360">
    <property type="entry name" value="ZF_MYND_1"/>
    <property type="match status" value="1"/>
</dbReference>
<dbReference type="GO" id="GO:0008270">
    <property type="term" value="F:zinc ion binding"/>
    <property type="evidence" value="ECO:0007669"/>
    <property type="project" value="UniProtKB-KW"/>
</dbReference>
<keyword evidence="1" id="KW-0479">Metal-binding</keyword>
<protein>
    <submittedName>
        <fullName evidence="6">Uncharacterized protein AlNc14C2G280</fullName>
    </submittedName>
</protein>
<dbReference type="Pfam" id="PF01753">
    <property type="entry name" value="zf-MYND"/>
    <property type="match status" value="1"/>
</dbReference>
<dbReference type="InterPro" id="IPR011992">
    <property type="entry name" value="EF-hand-dom_pair"/>
</dbReference>
<evidence type="ECO:0000256" key="2">
    <source>
        <dbReference type="ARBA" id="ARBA00022771"/>
    </source>
</evidence>
<name>F0VZE2_9STRA</name>
<dbReference type="AlphaFoldDB" id="F0VZE2"/>
<dbReference type="HOGENOM" id="CLU_099639_0_0_1"/>
<evidence type="ECO:0000256" key="3">
    <source>
        <dbReference type="ARBA" id="ARBA00022833"/>
    </source>
</evidence>
<dbReference type="SUPFAM" id="SSF144232">
    <property type="entry name" value="HIT/MYND zinc finger-like"/>
    <property type="match status" value="1"/>
</dbReference>
<dbReference type="EMBL" id="FR824047">
    <property type="protein sequence ID" value="CCA14172.1"/>
    <property type="molecule type" value="Genomic_DNA"/>
</dbReference>
<keyword evidence="2 4" id="KW-0863">Zinc-finger</keyword>
<reference evidence="6" key="2">
    <citation type="submission" date="2011-02" db="EMBL/GenBank/DDBJ databases">
        <authorList>
            <person name="MacLean D."/>
        </authorList>
    </citation>
    <scope>NUCLEOTIDE SEQUENCE</scope>
</reference>
<sequence length="244" mass="28272">MLELNGFELIGLSRFYSRKLLWKPEITRSLCWLDCSRHTSLEKAKFSLPSECSTPPYSQKSKVMPTTKRNKKKMDLTDLPVPEGDIRAILIGNDGNLSRDFEAVLTKLFLSYLEKPTDTSITAENLKKFSLDCNEGEAFSDHEIKDIQTYFQCDEKKQLTLKGFKDMYHTQSSAESLETWRDMRNLGYEKELVERYFASLKCHVCKEASSFVCSRCKLARYCSEDCQKKDWKVNHKVSCKVIHA</sequence>
<evidence type="ECO:0000313" key="6">
    <source>
        <dbReference type="EMBL" id="CCA14172.1"/>
    </source>
</evidence>
<proteinExistence type="predicted"/>
<dbReference type="SUPFAM" id="SSF47473">
    <property type="entry name" value="EF-hand"/>
    <property type="match status" value="1"/>
</dbReference>
<feature type="domain" description="MYND-type" evidence="5">
    <location>
        <begin position="202"/>
        <end position="239"/>
    </location>
</feature>
<dbReference type="Gene3D" id="6.10.140.2220">
    <property type="match status" value="1"/>
</dbReference>
<evidence type="ECO:0000259" key="5">
    <source>
        <dbReference type="PROSITE" id="PS50865"/>
    </source>
</evidence>
<dbReference type="PROSITE" id="PS50865">
    <property type="entry name" value="ZF_MYND_2"/>
    <property type="match status" value="1"/>
</dbReference>
<evidence type="ECO:0000256" key="4">
    <source>
        <dbReference type="PROSITE-ProRule" id="PRU00134"/>
    </source>
</evidence>
<keyword evidence="3" id="KW-0862">Zinc</keyword>
<accession>F0VZE2</accession>
<gene>
    <name evidence="6" type="primary">AlNc14C2G280</name>
    <name evidence="6" type="ORF">ALNC14_003150</name>
</gene>
<dbReference type="InterPro" id="IPR002893">
    <property type="entry name" value="Znf_MYND"/>
</dbReference>
<evidence type="ECO:0000256" key="1">
    <source>
        <dbReference type="ARBA" id="ARBA00022723"/>
    </source>
</evidence>
<dbReference type="Gene3D" id="1.10.238.10">
    <property type="entry name" value="EF-hand"/>
    <property type="match status" value="1"/>
</dbReference>
<organism evidence="6">
    <name type="scientific">Albugo laibachii Nc14</name>
    <dbReference type="NCBI Taxonomy" id="890382"/>
    <lineage>
        <taxon>Eukaryota</taxon>
        <taxon>Sar</taxon>
        <taxon>Stramenopiles</taxon>
        <taxon>Oomycota</taxon>
        <taxon>Peronosporomycetes</taxon>
        <taxon>Albuginales</taxon>
        <taxon>Albuginaceae</taxon>
        <taxon>Albugo</taxon>
    </lineage>
</organism>
<reference evidence="6" key="1">
    <citation type="journal article" date="2011" name="PLoS Biol.">
        <title>Gene gain and loss during evolution of obligate parasitism in the white rust pathogen of Arabidopsis thaliana.</title>
        <authorList>
            <person name="Kemen E."/>
            <person name="Gardiner A."/>
            <person name="Schultz-Larsen T."/>
            <person name="Kemen A.C."/>
            <person name="Balmuth A.L."/>
            <person name="Robert-Seilaniantz A."/>
            <person name="Bailey K."/>
            <person name="Holub E."/>
            <person name="Studholme D.J."/>
            <person name="Maclean D."/>
            <person name="Jones J.D."/>
        </authorList>
    </citation>
    <scope>NUCLEOTIDE SEQUENCE</scope>
</reference>